<evidence type="ECO:0008006" key="4">
    <source>
        <dbReference type="Google" id="ProtNLM"/>
    </source>
</evidence>
<accession>A0ABU8CZ13</accession>
<organism evidence="2 3">
    <name type="scientific">Lysobacter firmicutimachus</name>
    <dbReference type="NCBI Taxonomy" id="1792846"/>
    <lineage>
        <taxon>Bacteria</taxon>
        <taxon>Pseudomonadati</taxon>
        <taxon>Pseudomonadota</taxon>
        <taxon>Gammaproteobacteria</taxon>
        <taxon>Lysobacterales</taxon>
        <taxon>Lysobacteraceae</taxon>
        <taxon>Lysobacter</taxon>
    </lineage>
</organism>
<comment type="caution">
    <text evidence="2">The sequence shown here is derived from an EMBL/GenBank/DDBJ whole genome shotgun (WGS) entry which is preliminary data.</text>
</comment>
<dbReference type="EMBL" id="JBANDL010000002">
    <property type="protein sequence ID" value="MEI2453127.1"/>
    <property type="molecule type" value="Genomic_DNA"/>
</dbReference>
<reference evidence="2 3" key="1">
    <citation type="submission" date="2024-02" db="EMBL/GenBank/DDBJ databases">
        <title>Lysobacter Genome Sequencing and Mining.</title>
        <authorList>
            <person name="Bierman J."/>
            <person name="Walker M.C."/>
        </authorList>
    </citation>
    <scope>NUCLEOTIDE SEQUENCE [LARGE SCALE GENOMIC DNA]</scope>
    <source>
        <strain evidence="2 3">PB6250</strain>
    </source>
</reference>
<proteinExistence type="predicted"/>
<name>A0ABU8CZ13_9GAMM</name>
<dbReference type="Proteomes" id="UP001387215">
    <property type="component" value="Unassembled WGS sequence"/>
</dbReference>
<protein>
    <recommendedName>
        <fullName evidence="4">ATP-binding protein</fullName>
    </recommendedName>
</protein>
<evidence type="ECO:0000313" key="3">
    <source>
        <dbReference type="Proteomes" id="UP001387215"/>
    </source>
</evidence>
<keyword evidence="3" id="KW-1185">Reference proteome</keyword>
<gene>
    <name evidence="2" type="ORF">V2J18_00390</name>
</gene>
<feature type="region of interest" description="Disordered" evidence="1">
    <location>
        <begin position="552"/>
        <end position="599"/>
    </location>
</feature>
<feature type="compositionally biased region" description="Basic residues" evidence="1">
    <location>
        <begin position="589"/>
        <end position="599"/>
    </location>
</feature>
<evidence type="ECO:0000313" key="2">
    <source>
        <dbReference type="EMBL" id="MEI2453127.1"/>
    </source>
</evidence>
<dbReference type="RefSeq" id="WP_336130549.1">
    <property type="nucleotide sequence ID" value="NZ_JBANDL010000002.1"/>
</dbReference>
<evidence type="ECO:0000256" key="1">
    <source>
        <dbReference type="SAM" id="MobiDB-lite"/>
    </source>
</evidence>
<feature type="compositionally biased region" description="Basic and acidic residues" evidence="1">
    <location>
        <begin position="552"/>
        <end position="567"/>
    </location>
</feature>
<sequence length="599" mass="66064">MSLHSESAAGDVVAHLQQQIEAAIAASAEDVGAVLAPSVVPAWAELRSLDRGAFVRLRDRAKKANPSLPLAELERAIRDEAATAPDRDLTALDELVQLARSHCELFHDADRQAVAVIPMHDHRQVWRVPSSGFADWLRALWWAERRAGLQDTLLKAALATLAAAGIHEGESVQVHLRAARTDDGYYLDLGDPLWRVVHVGEAGWQLLDTSPVLFIRTPAMRALPIPNPHLWDGRDLDRLWDHINVSAEDRLLVLTWLLDCLRPETPFPALELVGEQGSAKSTTQSMLRDLVDPNKVPLRGRPKTVEDIFVAAANNWLVSYENLSSLTAEQQDALCTLATGGGFAARQLFTNGEEHVLQTKRPVVMNGISVIATRPDLIDRVVHLDVPVIPATRRKDDAHARTAWEQDRAAVFTGLLDLFAVVVQYLPNIELPSKQRMADFERLGEAVARGLGLPPGTFQARYSELVHAGIDRALDGNPVAHALDKLLRRETLPWVGTAGSLYEQLGPLCGPDRSTWPRSPKGLSDQLRRIAPAYRAKGIEIEHRGHTRDGAVWKIDRDPEGRVDRRYPVSAPADTTRKELDAAEAAARRPSRPRKGASS</sequence>